<reference evidence="1" key="3">
    <citation type="submission" date="2021-05" db="UniProtKB">
        <authorList>
            <consortium name="EnsemblPlants"/>
        </authorList>
    </citation>
    <scope>IDENTIFICATION</scope>
    <source>
        <strain evidence="1">cv. B73</strain>
    </source>
</reference>
<reference evidence="1" key="2">
    <citation type="submission" date="2019-07" db="EMBL/GenBank/DDBJ databases">
        <authorList>
            <person name="Seetharam A."/>
            <person name="Woodhouse M."/>
            <person name="Cannon E."/>
        </authorList>
    </citation>
    <scope>NUCLEOTIDE SEQUENCE [LARGE SCALE GENOMIC DNA]</scope>
    <source>
        <strain evidence="1">cv. B73</strain>
    </source>
</reference>
<reference evidence="2" key="1">
    <citation type="submission" date="2015-12" db="EMBL/GenBank/DDBJ databases">
        <title>Update maize B73 reference genome by single molecule sequencing technologies.</title>
        <authorList>
            <consortium name="Maize Genome Sequencing Project"/>
            <person name="Ware D."/>
        </authorList>
    </citation>
    <scope>NUCLEOTIDE SEQUENCE [LARGE SCALE GENOMIC DNA]</scope>
    <source>
        <strain evidence="2">cv. B73</strain>
    </source>
</reference>
<protein>
    <submittedName>
        <fullName evidence="1">Uncharacterized protein</fullName>
    </submittedName>
</protein>
<dbReference type="AlphaFoldDB" id="A0A804N3P6"/>
<dbReference type="InParanoid" id="A0A804N3P6"/>
<name>A0A804N3P6_MAIZE</name>
<dbReference type="Proteomes" id="UP000007305">
    <property type="component" value="Chromosome 3"/>
</dbReference>
<organism evidence="1 2">
    <name type="scientific">Zea mays</name>
    <name type="common">Maize</name>
    <dbReference type="NCBI Taxonomy" id="4577"/>
    <lineage>
        <taxon>Eukaryota</taxon>
        <taxon>Viridiplantae</taxon>
        <taxon>Streptophyta</taxon>
        <taxon>Embryophyta</taxon>
        <taxon>Tracheophyta</taxon>
        <taxon>Spermatophyta</taxon>
        <taxon>Magnoliopsida</taxon>
        <taxon>Liliopsida</taxon>
        <taxon>Poales</taxon>
        <taxon>Poaceae</taxon>
        <taxon>PACMAD clade</taxon>
        <taxon>Panicoideae</taxon>
        <taxon>Andropogonodae</taxon>
        <taxon>Andropogoneae</taxon>
        <taxon>Tripsacinae</taxon>
        <taxon>Zea</taxon>
    </lineage>
</organism>
<evidence type="ECO:0000313" key="2">
    <source>
        <dbReference type="Proteomes" id="UP000007305"/>
    </source>
</evidence>
<dbReference type="EnsemblPlants" id="Zm00001eb132390_T001">
    <property type="protein sequence ID" value="Zm00001eb132390_P001"/>
    <property type="gene ID" value="Zm00001eb132390"/>
</dbReference>
<evidence type="ECO:0000313" key="1">
    <source>
        <dbReference type="EnsemblPlants" id="Zm00001eb132390_P001"/>
    </source>
</evidence>
<keyword evidence="2" id="KW-1185">Reference proteome</keyword>
<accession>A0A804N3P6</accession>
<sequence length="127" mass="13857">MLGTHGEQPPAASSSLALLSDVAAAATTSLTRRAASFTADPRSKLHAAAACSFASRVECSTNRRSEPRPPASFRSPVRDGAFVFTPHVQQPRLRFDMDREMMIEPVMWCQPQDAVGGRPEEWLVLCT</sequence>
<proteinExistence type="predicted"/>
<dbReference type="Gramene" id="Zm00001eb132390_T001">
    <property type="protein sequence ID" value="Zm00001eb132390_P001"/>
    <property type="gene ID" value="Zm00001eb132390"/>
</dbReference>